<keyword evidence="1" id="KW-0472">Membrane</keyword>
<dbReference type="AlphaFoldDB" id="A0A1I8AS82"/>
<evidence type="ECO:0000313" key="2">
    <source>
        <dbReference type="Proteomes" id="UP000095287"/>
    </source>
</evidence>
<accession>A0A1I8AS82</accession>
<sequence>MVSDSPIRVANIPGNLAAMIAKEAVITAVSPMAMVHLIAIAMKKKGRPSGQRLMNPRRHVVMPTTRAPEMYIFFGPMVAI</sequence>
<evidence type="ECO:0000256" key="1">
    <source>
        <dbReference type="SAM" id="Phobius"/>
    </source>
</evidence>
<keyword evidence="1" id="KW-0812">Transmembrane</keyword>
<name>A0A1I8AS82_9BILA</name>
<reference evidence="3" key="1">
    <citation type="submission" date="2016-11" db="UniProtKB">
        <authorList>
            <consortium name="WormBaseParasite"/>
        </authorList>
    </citation>
    <scope>IDENTIFICATION</scope>
</reference>
<keyword evidence="1" id="KW-1133">Transmembrane helix</keyword>
<dbReference type="WBParaSite" id="L893_g8631.t1">
    <property type="protein sequence ID" value="L893_g8631.t1"/>
    <property type="gene ID" value="L893_g8631"/>
</dbReference>
<proteinExistence type="predicted"/>
<protein>
    <submittedName>
        <fullName evidence="3">Polysacc_synt_2 domain-containing protein</fullName>
    </submittedName>
</protein>
<dbReference type="Proteomes" id="UP000095287">
    <property type="component" value="Unplaced"/>
</dbReference>
<organism evidence="2 3">
    <name type="scientific">Steinernema glaseri</name>
    <dbReference type="NCBI Taxonomy" id="37863"/>
    <lineage>
        <taxon>Eukaryota</taxon>
        <taxon>Metazoa</taxon>
        <taxon>Ecdysozoa</taxon>
        <taxon>Nematoda</taxon>
        <taxon>Chromadorea</taxon>
        <taxon>Rhabditida</taxon>
        <taxon>Tylenchina</taxon>
        <taxon>Panagrolaimomorpha</taxon>
        <taxon>Strongyloidoidea</taxon>
        <taxon>Steinernematidae</taxon>
        <taxon>Steinernema</taxon>
    </lineage>
</organism>
<evidence type="ECO:0000313" key="3">
    <source>
        <dbReference type="WBParaSite" id="L893_g8631.t1"/>
    </source>
</evidence>
<feature type="transmembrane region" description="Helical" evidence="1">
    <location>
        <begin position="24"/>
        <end position="42"/>
    </location>
</feature>
<keyword evidence="2" id="KW-1185">Reference proteome</keyword>